<keyword evidence="1" id="KW-1133">Transmembrane helix</keyword>
<keyword evidence="3" id="KW-1185">Reference proteome</keyword>
<geneLocation type="plasmid" evidence="3">
    <name>psclo_3 dna</name>
</geneLocation>
<dbReference type="AlphaFoldDB" id="A0A1E1F8F0"/>
<protein>
    <submittedName>
        <fullName evidence="2">Uncharacterized protein</fullName>
    </submittedName>
</protein>
<dbReference type="RefSeq" id="WP_020818501.1">
    <property type="nucleotide sequence ID" value="NZ_AP017657.1"/>
</dbReference>
<feature type="transmembrane region" description="Helical" evidence="1">
    <location>
        <begin position="27"/>
        <end position="53"/>
    </location>
</feature>
<name>A0A1E1F8F0_9SPHN</name>
<keyword evidence="1" id="KW-0472">Membrane</keyword>
<dbReference type="KEGG" id="sclo:SCLO_3001000"/>
<keyword evidence="2" id="KW-0614">Plasmid</keyword>
<evidence type="ECO:0000313" key="3">
    <source>
        <dbReference type="Proteomes" id="UP000218272"/>
    </source>
</evidence>
<evidence type="ECO:0000313" key="2">
    <source>
        <dbReference type="EMBL" id="BAV66767.1"/>
    </source>
</evidence>
<keyword evidence="1" id="KW-0812">Transmembrane</keyword>
<gene>
    <name evidence="2" type="ORF">SCLO_3001000</name>
</gene>
<dbReference type="Proteomes" id="UP000218272">
    <property type="component" value="Plasmid pSCLO_3"/>
</dbReference>
<evidence type="ECO:0000256" key="1">
    <source>
        <dbReference type="SAM" id="Phobius"/>
    </source>
</evidence>
<reference evidence="2 3" key="1">
    <citation type="submission" date="2016-10" db="EMBL/GenBank/DDBJ databases">
        <title>Complete Genome Sequence of the Nonylphenol-Degrading Bacterium Sphingobium cloacae JCM 10874T.</title>
        <authorList>
            <person name="Ootsuka M."/>
            <person name="Nishizawa T."/>
            <person name="Ohta H."/>
        </authorList>
    </citation>
    <scope>NUCLEOTIDE SEQUENCE [LARGE SCALE GENOMIC DNA]</scope>
    <source>
        <strain evidence="2 3">JCM 10874</strain>
        <plasmid evidence="3">psclo_3 dna</plasmid>
    </source>
</reference>
<feature type="transmembrane region" description="Helical" evidence="1">
    <location>
        <begin position="81"/>
        <end position="101"/>
    </location>
</feature>
<dbReference type="EMBL" id="AP017657">
    <property type="protein sequence ID" value="BAV66767.1"/>
    <property type="molecule type" value="Genomic_DNA"/>
</dbReference>
<proteinExistence type="predicted"/>
<organism evidence="2 3">
    <name type="scientific">Sphingobium cloacae</name>
    <dbReference type="NCBI Taxonomy" id="120107"/>
    <lineage>
        <taxon>Bacteria</taxon>
        <taxon>Pseudomonadati</taxon>
        <taxon>Pseudomonadota</taxon>
        <taxon>Alphaproteobacteria</taxon>
        <taxon>Sphingomonadales</taxon>
        <taxon>Sphingomonadaceae</taxon>
        <taxon>Sphingobium</taxon>
    </lineage>
</organism>
<sequence>MDAAAHRRNGADIAVGRQPALRSLLHFYLHLIGFTASTLLLTWGLFALFFVALGGFSLDGLMHQLNNLTARYVAASPDRIASFKNIFIAAHLLIAAGLIVLRREKIVPAALPEGKADHG</sequence>
<accession>A0A1E1F8F0</accession>